<feature type="compositionally biased region" description="Low complexity" evidence="1">
    <location>
        <begin position="211"/>
        <end position="226"/>
    </location>
</feature>
<feature type="compositionally biased region" description="Basic and acidic residues" evidence="1">
    <location>
        <begin position="418"/>
        <end position="432"/>
    </location>
</feature>
<comment type="caution">
    <text evidence="2">The sequence shown here is derived from an EMBL/GenBank/DDBJ whole genome shotgun (WGS) entry which is preliminary data.</text>
</comment>
<protein>
    <submittedName>
        <fullName evidence="2">Uncharacterized protein</fullName>
    </submittedName>
</protein>
<gene>
    <name evidence="2" type="ORF">CPLU01_15992</name>
</gene>
<dbReference type="AlphaFoldDB" id="A0A8H6MQF3"/>
<accession>A0A8H6MQF3</accession>
<dbReference type="Proteomes" id="UP000654918">
    <property type="component" value="Unassembled WGS sequence"/>
</dbReference>
<sequence>MALIILDVLQSRNPSIDTSAVIRGPNTNSLGWIDVNGWRPWTEFSFQNLSSIFQQPLSATWSNPPSIDEGSRWDHTVRNERSFDHFLQRFMFPIVNGALNRAASINWTPQVFYICDGGWCSGGGVPDWGFVTGGPGIVGKYSNLLPGDSNLSVKWQPQMEQSENDAERRQWRQPVSQVHTYAADSNCRYGYIITDKHFVALRFSVFESAGVASSSPRPSRVSQSEPSHQRVASGETDISMSSFMGSMSLDSTGTHSYMDNSLSNLEYRDPEYAVVPWENYGRRRLTVKMALFCLCLMAAGEIHIDYEYPPLDSWTKQQSGHGYIHNTSGAYSRRRPHGAVITDTEDQAPYYDDRGGIITDAEDQAPYYDDRGGIVTDAEDRAPYYGEFADDQFQSPNEEGLGAESWLGEQPLESSAEQGKDDDAAQQDRDDVASSVASGTQVGADPSPEPQRARQLKQKTVRLMHRNEGTGYKFQWKDENDKIKTWRSDWREETTADGIFLVMKKPFRHKYEIWGRKP</sequence>
<evidence type="ECO:0000313" key="2">
    <source>
        <dbReference type="EMBL" id="KAF6805337.1"/>
    </source>
</evidence>
<organism evidence="2 3">
    <name type="scientific">Colletotrichum plurivorum</name>
    <dbReference type="NCBI Taxonomy" id="2175906"/>
    <lineage>
        <taxon>Eukaryota</taxon>
        <taxon>Fungi</taxon>
        <taxon>Dikarya</taxon>
        <taxon>Ascomycota</taxon>
        <taxon>Pezizomycotina</taxon>
        <taxon>Sordariomycetes</taxon>
        <taxon>Hypocreomycetidae</taxon>
        <taxon>Glomerellales</taxon>
        <taxon>Glomerellaceae</taxon>
        <taxon>Colletotrichum</taxon>
        <taxon>Colletotrichum orchidearum species complex</taxon>
    </lineage>
</organism>
<dbReference type="EMBL" id="WIGO01000754">
    <property type="protein sequence ID" value="KAF6805337.1"/>
    <property type="molecule type" value="Genomic_DNA"/>
</dbReference>
<proteinExistence type="predicted"/>
<keyword evidence="3" id="KW-1185">Reference proteome</keyword>
<evidence type="ECO:0000313" key="3">
    <source>
        <dbReference type="Proteomes" id="UP000654918"/>
    </source>
</evidence>
<feature type="region of interest" description="Disordered" evidence="1">
    <location>
        <begin position="211"/>
        <end position="235"/>
    </location>
</feature>
<reference evidence="2" key="1">
    <citation type="journal article" date="2020" name="Phytopathology">
        <title>Genome Sequence Resources of Colletotrichum truncatum, C. plurivorum, C. musicola, and C. sojae: Four Species Pathogenic to Soybean (Glycine max).</title>
        <authorList>
            <person name="Rogerio F."/>
            <person name="Boufleur T.R."/>
            <person name="Ciampi-Guillardi M."/>
            <person name="Sukno S.A."/>
            <person name="Thon M.R."/>
            <person name="Massola Junior N.S."/>
            <person name="Baroncelli R."/>
        </authorList>
    </citation>
    <scope>NUCLEOTIDE SEQUENCE</scope>
    <source>
        <strain evidence="2">LFN00145</strain>
    </source>
</reference>
<name>A0A8H6MQF3_9PEZI</name>
<feature type="region of interest" description="Disordered" evidence="1">
    <location>
        <begin position="411"/>
        <end position="457"/>
    </location>
</feature>
<evidence type="ECO:0000256" key="1">
    <source>
        <dbReference type="SAM" id="MobiDB-lite"/>
    </source>
</evidence>